<protein>
    <submittedName>
        <fullName evidence="1">Uncharacterized protein</fullName>
    </submittedName>
</protein>
<dbReference type="Proteomes" id="UP000001261">
    <property type="component" value="Unassembled WGS sequence"/>
</dbReference>
<evidence type="ECO:0000313" key="1">
    <source>
        <dbReference type="EMBL" id="KJF61381.1"/>
    </source>
</evidence>
<dbReference type="GeneID" id="24164099"/>
<sequence length="136" mass="14940">MDFLESSSFTNAPGHKCLPTPAEAIVRLLNCRTTPRLTAVKVEHLSLIVKLGPCTSNSSRKSDRTLAPFTDNGASRKMAKKSHLHSSLSILRTCALTRKRESFISGPSTKLARGHGVRQHNLFTGTMRTTAWRSPP</sequence>
<dbReference type="EMBL" id="GG704915">
    <property type="protein sequence ID" value="KJF61381.1"/>
    <property type="molecule type" value="Genomic_DNA"/>
</dbReference>
<keyword evidence="2" id="KW-1185">Reference proteome</keyword>
<gene>
    <name evidence="1" type="ORF">CIMG_12356</name>
</gene>
<dbReference type="RefSeq" id="XP_012213775.1">
    <property type="nucleotide sequence ID" value="XM_012358352.1"/>
</dbReference>
<evidence type="ECO:0000313" key="2">
    <source>
        <dbReference type="Proteomes" id="UP000001261"/>
    </source>
</evidence>
<organism evidence="1 2">
    <name type="scientific">Coccidioides immitis (strain RS)</name>
    <name type="common">Valley fever fungus</name>
    <dbReference type="NCBI Taxonomy" id="246410"/>
    <lineage>
        <taxon>Eukaryota</taxon>
        <taxon>Fungi</taxon>
        <taxon>Dikarya</taxon>
        <taxon>Ascomycota</taxon>
        <taxon>Pezizomycotina</taxon>
        <taxon>Eurotiomycetes</taxon>
        <taxon>Eurotiomycetidae</taxon>
        <taxon>Onygenales</taxon>
        <taxon>Onygenaceae</taxon>
        <taxon>Coccidioides</taxon>
    </lineage>
</organism>
<reference evidence="2" key="1">
    <citation type="journal article" date="2009" name="Genome Res.">
        <title>Comparative genomic analyses of the human fungal pathogens Coccidioides and their relatives.</title>
        <authorList>
            <person name="Sharpton T.J."/>
            <person name="Stajich J.E."/>
            <person name="Rounsley S.D."/>
            <person name="Gardner M.J."/>
            <person name="Wortman J.R."/>
            <person name="Jordar V.S."/>
            <person name="Maiti R."/>
            <person name="Kodira C.D."/>
            <person name="Neafsey D.E."/>
            <person name="Zeng Q."/>
            <person name="Hung C.-Y."/>
            <person name="McMahan C."/>
            <person name="Muszewska A."/>
            <person name="Grynberg M."/>
            <person name="Mandel M.A."/>
            <person name="Kellner E.M."/>
            <person name="Barker B.M."/>
            <person name="Galgiani J.N."/>
            <person name="Orbach M.J."/>
            <person name="Kirkland T.N."/>
            <person name="Cole G.T."/>
            <person name="Henn M.R."/>
            <person name="Birren B.W."/>
            <person name="Taylor J.W."/>
        </authorList>
    </citation>
    <scope>NUCLEOTIDE SEQUENCE [LARGE SCALE GENOMIC DNA]</scope>
    <source>
        <strain evidence="2">RS</strain>
    </source>
</reference>
<reference evidence="2" key="2">
    <citation type="journal article" date="2010" name="Genome Res.">
        <title>Population genomic sequencing of Coccidioides fungi reveals recent hybridization and transposon control.</title>
        <authorList>
            <person name="Neafsey D.E."/>
            <person name="Barker B.M."/>
            <person name="Sharpton T.J."/>
            <person name="Stajich J.E."/>
            <person name="Park D.J."/>
            <person name="Whiston E."/>
            <person name="Hung C.-Y."/>
            <person name="McMahan C."/>
            <person name="White J."/>
            <person name="Sykes S."/>
            <person name="Heiman D."/>
            <person name="Young S."/>
            <person name="Zeng Q."/>
            <person name="Abouelleil A."/>
            <person name="Aftuck L."/>
            <person name="Bessette D."/>
            <person name="Brown A."/>
            <person name="FitzGerald M."/>
            <person name="Lui A."/>
            <person name="Macdonald J.P."/>
            <person name="Priest M."/>
            <person name="Orbach M.J."/>
            <person name="Galgiani J.N."/>
            <person name="Kirkland T.N."/>
            <person name="Cole G.T."/>
            <person name="Birren B.W."/>
            <person name="Henn M.R."/>
            <person name="Taylor J.W."/>
            <person name="Rounsley S.D."/>
        </authorList>
    </citation>
    <scope>GENOME REANNOTATION</scope>
    <source>
        <strain evidence="2">RS</strain>
    </source>
</reference>
<dbReference type="InParanoid" id="A0A0D8JWS1"/>
<name>A0A0D8JWS1_COCIM</name>
<dbReference type="AlphaFoldDB" id="A0A0D8JWS1"/>
<dbReference type="KEGG" id="cim:CIMG_12356"/>
<accession>A0A0D8JWS1</accession>
<dbReference type="VEuPathDB" id="FungiDB:CIMG_12356"/>
<proteinExistence type="predicted"/>